<gene>
    <name evidence="1" type="ORF">PROH_13140</name>
</gene>
<dbReference type="SUPFAM" id="SSF52980">
    <property type="entry name" value="Restriction endonuclease-like"/>
    <property type="match status" value="1"/>
</dbReference>
<dbReference type="STRING" id="317619.GCA_000332315_04353"/>
<evidence type="ECO:0000313" key="2">
    <source>
        <dbReference type="Proteomes" id="UP000034681"/>
    </source>
</evidence>
<dbReference type="GO" id="GO:0003676">
    <property type="term" value="F:nucleic acid binding"/>
    <property type="evidence" value="ECO:0007669"/>
    <property type="project" value="InterPro"/>
</dbReference>
<dbReference type="AlphaFoldDB" id="A0A0M2PSM6"/>
<dbReference type="Pfam" id="PF08814">
    <property type="entry name" value="XisH"/>
    <property type="match status" value="1"/>
</dbReference>
<reference evidence="1" key="1">
    <citation type="submission" date="2012-04" db="EMBL/GenBank/DDBJ databases">
        <authorList>
            <person name="Borisov I.G."/>
            <person name="Ivanikova N.V."/>
            <person name="Pinevich A.V."/>
        </authorList>
    </citation>
    <scope>NUCLEOTIDE SEQUENCE</scope>
    <source>
        <strain evidence="1">CALU 1027</strain>
    </source>
</reference>
<dbReference type="RefSeq" id="WP_016924837.1">
    <property type="nucleotide sequence ID" value="NZ_KB235942.1"/>
</dbReference>
<proteinExistence type="predicted"/>
<organism evidence="1 2">
    <name type="scientific">Prochlorothrix hollandica PCC 9006 = CALU 1027</name>
    <dbReference type="NCBI Taxonomy" id="317619"/>
    <lineage>
        <taxon>Bacteria</taxon>
        <taxon>Bacillati</taxon>
        <taxon>Cyanobacteriota</taxon>
        <taxon>Cyanophyceae</taxon>
        <taxon>Prochlorotrichales</taxon>
        <taxon>Prochlorotrichaceae</taxon>
        <taxon>Prochlorothrix</taxon>
    </lineage>
</organism>
<dbReference type="Gene3D" id="3.40.1350.10">
    <property type="match status" value="1"/>
</dbReference>
<dbReference type="Proteomes" id="UP000034681">
    <property type="component" value="Unassembled WGS sequence"/>
</dbReference>
<dbReference type="InterPro" id="IPR011335">
    <property type="entry name" value="Restrct_endonuc-II-like"/>
</dbReference>
<evidence type="ECO:0000313" key="1">
    <source>
        <dbReference type="EMBL" id="KKI99525.1"/>
    </source>
</evidence>
<accession>A0A0M2PSM6</accession>
<sequence length="141" mass="16067">MGANNQWHDALCHALEQEGWGITRDPLPLVVNPEVKRHPVQGGGDSVVAADRGDEHIAIEVKSFGQDSAIVRFYEALRQYLSDRTLLQHQYPQYVLYLAVPLEIYNSFFSTPLARAIMNSEDLNLIVYNPHLQQITHWINT</sequence>
<dbReference type="EMBL" id="AJTX02000005">
    <property type="protein sequence ID" value="KKI99525.1"/>
    <property type="molecule type" value="Genomic_DNA"/>
</dbReference>
<dbReference type="InterPro" id="IPR011856">
    <property type="entry name" value="tRNA_endonuc-like_dom_sf"/>
</dbReference>
<evidence type="ECO:0008006" key="3">
    <source>
        <dbReference type="Google" id="ProtNLM"/>
    </source>
</evidence>
<keyword evidence="2" id="KW-1185">Reference proteome</keyword>
<dbReference type="CDD" id="cd22366">
    <property type="entry name" value="XisH-like"/>
    <property type="match status" value="1"/>
</dbReference>
<dbReference type="InterPro" id="IPR014919">
    <property type="entry name" value="XisH"/>
</dbReference>
<name>A0A0M2PSM6_PROHO</name>
<dbReference type="OrthoDB" id="456752at2"/>
<protein>
    <recommendedName>
        <fullName evidence="3">Fatty-acid oxidation protein subunit alpha</fullName>
    </recommendedName>
</protein>
<comment type="caution">
    <text evidence="1">The sequence shown here is derived from an EMBL/GenBank/DDBJ whole genome shotgun (WGS) entry which is preliminary data.</text>
</comment>